<evidence type="ECO:0000256" key="2">
    <source>
        <dbReference type="ARBA" id="ARBA00022801"/>
    </source>
</evidence>
<keyword evidence="3" id="KW-0067">ATP-binding</keyword>
<sequence length="230" mass="25567">MIGETGSGKHYQIPQYLYEAGIGRQGVVAVTQPRRVAAISWQGGWPVKKPNLKTGCSSLWDGRHAAQRGYRDPLLQLIVVILDELHDEDGAHRLCCLGWWTAEEAEGAKQVLKVLIMSATMDVDLFSQYFNKAPVLYLEGREAPPSHDILVFLTARRRRVLARTCRDISGHLLRNCGPMTVISSTPRLLAQQLRPSAHPQAVDIHLIVLFVESDSGLEVRAVQRVSKAQA</sequence>
<dbReference type="PROSITE" id="PS51192">
    <property type="entry name" value="HELICASE_ATP_BIND_1"/>
    <property type="match status" value="1"/>
</dbReference>
<name>A0AAD7VXZ5_9TELE</name>
<evidence type="ECO:0000256" key="4">
    <source>
        <dbReference type="ARBA" id="ARBA00047984"/>
    </source>
</evidence>
<dbReference type="SUPFAM" id="SSF52540">
    <property type="entry name" value="P-loop containing nucleoside triphosphate hydrolases"/>
    <property type="match status" value="1"/>
</dbReference>
<dbReference type="EC" id="3.6.4.13" evidence="1"/>
<reference evidence="6" key="1">
    <citation type="journal article" date="2023" name="Science">
        <title>Genome structures resolve the early diversification of teleost fishes.</title>
        <authorList>
            <person name="Parey E."/>
            <person name="Louis A."/>
            <person name="Montfort J."/>
            <person name="Bouchez O."/>
            <person name="Roques C."/>
            <person name="Iampietro C."/>
            <person name="Lluch J."/>
            <person name="Castinel A."/>
            <person name="Donnadieu C."/>
            <person name="Desvignes T."/>
            <person name="Floi Bucao C."/>
            <person name="Jouanno E."/>
            <person name="Wen M."/>
            <person name="Mejri S."/>
            <person name="Dirks R."/>
            <person name="Jansen H."/>
            <person name="Henkel C."/>
            <person name="Chen W.J."/>
            <person name="Zahm M."/>
            <person name="Cabau C."/>
            <person name="Klopp C."/>
            <person name="Thompson A.W."/>
            <person name="Robinson-Rechavi M."/>
            <person name="Braasch I."/>
            <person name="Lecointre G."/>
            <person name="Bobe J."/>
            <person name="Postlethwait J.H."/>
            <person name="Berthelot C."/>
            <person name="Roest Crollius H."/>
            <person name="Guiguen Y."/>
        </authorList>
    </citation>
    <scope>NUCLEOTIDE SEQUENCE</scope>
    <source>
        <strain evidence="6">NC1722</strain>
    </source>
</reference>
<dbReference type="InterPro" id="IPR027417">
    <property type="entry name" value="P-loop_NTPase"/>
</dbReference>
<dbReference type="Gene3D" id="3.40.50.300">
    <property type="entry name" value="P-loop containing nucleotide triphosphate hydrolases"/>
    <property type="match status" value="2"/>
</dbReference>
<dbReference type="PANTHER" id="PTHR18934:SF118">
    <property type="entry name" value="ATP-DEPENDENT RNA HELICASE DHX33"/>
    <property type="match status" value="1"/>
</dbReference>
<dbReference type="GO" id="GO:0005730">
    <property type="term" value="C:nucleolus"/>
    <property type="evidence" value="ECO:0007669"/>
    <property type="project" value="TreeGrafter"/>
</dbReference>
<dbReference type="GO" id="GO:0016787">
    <property type="term" value="F:hydrolase activity"/>
    <property type="evidence" value="ECO:0007669"/>
    <property type="project" value="UniProtKB-KW"/>
</dbReference>
<dbReference type="GO" id="GO:0003724">
    <property type="term" value="F:RNA helicase activity"/>
    <property type="evidence" value="ECO:0007669"/>
    <property type="project" value="UniProtKB-EC"/>
</dbReference>
<dbReference type="AlphaFoldDB" id="A0AAD7VXZ5"/>
<evidence type="ECO:0000259" key="5">
    <source>
        <dbReference type="PROSITE" id="PS51192"/>
    </source>
</evidence>
<evidence type="ECO:0000256" key="1">
    <source>
        <dbReference type="ARBA" id="ARBA00012552"/>
    </source>
</evidence>
<dbReference type="PANTHER" id="PTHR18934">
    <property type="entry name" value="ATP-DEPENDENT RNA HELICASE"/>
    <property type="match status" value="1"/>
</dbReference>
<dbReference type="EMBL" id="JAINUG010001201">
    <property type="protein sequence ID" value="KAJ8358061.1"/>
    <property type="molecule type" value="Genomic_DNA"/>
</dbReference>
<protein>
    <recommendedName>
        <fullName evidence="1">RNA helicase</fullName>
        <ecNumber evidence="1">3.6.4.13</ecNumber>
    </recommendedName>
</protein>
<dbReference type="GO" id="GO:0003725">
    <property type="term" value="F:double-stranded RNA binding"/>
    <property type="evidence" value="ECO:0007669"/>
    <property type="project" value="TreeGrafter"/>
</dbReference>
<organism evidence="6 7">
    <name type="scientific">Aldrovandia affinis</name>
    <dbReference type="NCBI Taxonomy" id="143900"/>
    <lineage>
        <taxon>Eukaryota</taxon>
        <taxon>Metazoa</taxon>
        <taxon>Chordata</taxon>
        <taxon>Craniata</taxon>
        <taxon>Vertebrata</taxon>
        <taxon>Euteleostomi</taxon>
        <taxon>Actinopterygii</taxon>
        <taxon>Neopterygii</taxon>
        <taxon>Teleostei</taxon>
        <taxon>Notacanthiformes</taxon>
        <taxon>Halosauridae</taxon>
        <taxon>Aldrovandia</taxon>
    </lineage>
</organism>
<gene>
    <name evidence="6" type="ORF">AAFF_G00040160</name>
</gene>
<evidence type="ECO:0000313" key="6">
    <source>
        <dbReference type="EMBL" id="KAJ8358061.1"/>
    </source>
</evidence>
<evidence type="ECO:0000256" key="3">
    <source>
        <dbReference type="ARBA" id="ARBA00022806"/>
    </source>
</evidence>
<proteinExistence type="predicted"/>
<feature type="domain" description="Helicase ATP-binding" evidence="5">
    <location>
        <begin position="1"/>
        <end position="139"/>
    </location>
</feature>
<dbReference type="InterPro" id="IPR014001">
    <property type="entry name" value="Helicase_ATP-bd"/>
</dbReference>
<comment type="caution">
    <text evidence="6">The sequence shown here is derived from an EMBL/GenBank/DDBJ whole genome shotgun (WGS) entry which is preliminary data.</text>
</comment>
<dbReference type="Proteomes" id="UP001221898">
    <property type="component" value="Unassembled WGS sequence"/>
</dbReference>
<keyword evidence="3" id="KW-0347">Helicase</keyword>
<keyword evidence="2" id="KW-0378">Hydrolase</keyword>
<dbReference type="GO" id="GO:0045943">
    <property type="term" value="P:positive regulation of transcription by RNA polymerase I"/>
    <property type="evidence" value="ECO:0007669"/>
    <property type="project" value="TreeGrafter"/>
</dbReference>
<keyword evidence="3" id="KW-0547">Nucleotide-binding</keyword>
<comment type="catalytic activity">
    <reaction evidence="4">
        <text>ATP + H2O = ADP + phosphate + H(+)</text>
        <dbReference type="Rhea" id="RHEA:13065"/>
        <dbReference type="ChEBI" id="CHEBI:15377"/>
        <dbReference type="ChEBI" id="CHEBI:15378"/>
        <dbReference type="ChEBI" id="CHEBI:30616"/>
        <dbReference type="ChEBI" id="CHEBI:43474"/>
        <dbReference type="ChEBI" id="CHEBI:456216"/>
        <dbReference type="EC" id="3.6.4.13"/>
    </reaction>
</comment>
<accession>A0AAD7VXZ5</accession>
<keyword evidence="7" id="KW-1185">Reference proteome</keyword>
<evidence type="ECO:0000313" key="7">
    <source>
        <dbReference type="Proteomes" id="UP001221898"/>
    </source>
</evidence>